<dbReference type="GO" id="GO:0048027">
    <property type="term" value="F:mRNA 5'-UTR binding"/>
    <property type="evidence" value="ECO:0007669"/>
    <property type="project" value="UniProtKB-UniRule"/>
</dbReference>
<dbReference type="PANTHER" id="PTHR34984:SF1">
    <property type="entry name" value="CARBON STORAGE REGULATOR"/>
    <property type="match status" value="1"/>
</dbReference>
<dbReference type="GO" id="GO:0044781">
    <property type="term" value="P:bacterial-type flagellum organization"/>
    <property type="evidence" value="ECO:0007669"/>
    <property type="project" value="UniProtKB-KW"/>
</dbReference>
<comment type="subunit">
    <text evidence="5">Homodimer; the beta-strands of each monomer intercalate to form a hydrophobic core, while the alpha-helices form wings that extend away from the core.</text>
</comment>
<dbReference type="PANTHER" id="PTHR34984">
    <property type="entry name" value="CARBON STORAGE REGULATOR"/>
    <property type="match status" value="1"/>
</dbReference>
<dbReference type="SUPFAM" id="SSF117130">
    <property type="entry name" value="CsrA-like"/>
    <property type="match status" value="1"/>
</dbReference>
<comment type="function">
    <text evidence="5">A translational regulator that binds mRNA to regulate translation initiation and/or mRNA stability. Usually binds in the 5'-UTR at or near the Shine-Dalgarno sequence preventing ribosome-binding, thus repressing translation. Its main target seems to be the major flagellin gene, while its function is anatagonized by FliW.</text>
</comment>
<evidence type="ECO:0000256" key="3">
    <source>
        <dbReference type="ARBA" id="ARBA00022845"/>
    </source>
</evidence>
<keyword evidence="4 5" id="KW-0694">RNA-binding</keyword>
<dbReference type="GO" id="GO:0005829">
    <property type="term" value="C:cytosol"/>
    <property type="evidence" value="ECO:0007669"/>
    <property type="project" value="TreeGrafter"/>
</dbReference>
<dbReference type="FunFam" id="2.60.40.4380:FF:000002">
    <property type="entry name" value="Translational regulator CsrA"/>
    <property type="match status" value="1"/>
</dbReference>
<evidence type="ECO:0000256" key="5">
    <source>
        <dbReference type="HAMAP-Rule" id="MF_00167"/>
    </source>
</evidence>
<dbReference type="GO" id="GO:0045947">
    <property type="term" value="P:negative regulation of translational initiation"/>
    <property type="evidence" value="ECO:0007669"/>
    <property type="project" value="UniProtKB-UniRule"/>
</dbReference>
<evidence type="ECO:0000313" key="7">
    <source>
        <dbReference type="Proteomes" id="UP000247459"/>
    </source>
</evidence>
<evidence type="ECO:0000256" key="1">
    <source>
        <dbReference type="ARBA" id="ARBA00022490"/>
    </source>
</evidence>
<dbReference type="HAMAP" id="MF_00167">
    <property type="entry name" value="CsrA"/>
    <property type="match status" value="1"/>
</dbReference>
<reference evidence="6 7" key="1">
    <citation type="submission" date="2018-01" db="EMBL/GenBank/DDBJ databases">
        <title>Genome sequence of the PGP bacterium Paenibacillus illinoisensis E3.</title>
        <authorList>
            <person name="Rolli E."/>
            <person name="Marasco R."/>
            <person name="Bessem C."/>
            <person name="Michoud G."/>
            <person name="Gaiarsa S."/>
            <person name="Borin S."/>
            <person name="Daffonchio D."/>
        </authorList>
    </citation>
    <scope>NUCLEOTIDE SEQUENCE [LARGE SCALE GENOMIC DNA]</scope>
    <source>
        <strain evidence="6 7">E3</strain>
    </source>
</reference>
<dbReference type="GO" id="GO:0006109">
    <property type="term" value="P:regulation of carbohydrate metabolic process"/>
    <property type="evidence" value="ECO:0007669"/>
    <property type="project" value="InterPro"/>
</dbReference>
<accession>A0A2W0CHQ6</accession>
<dbReference type="Proteomes" id="UP000247459">
    <property type="component" value="Unassembled WGS sequence"/>
</dbReference>
<dbReference type="OrthoDB" id="9809061at2"/>
<gene>
    <name evidence="5 6" type="primary">csrA</name>
    <name evidence="6" type="ORF">PIL02S_02537</name>
</gene>
<keyword evidence="3 5" id="KW-0810">Translation regulation</keyword>
<comment type="subcellular location">
    <subcellularLocation>
        <location evidence="5">Cytoplasm</location>
    </subcellularLocation>
</comment>
<evidence type="ECO:0000313" key="6">
    <source>
        <dbReference type="EMBL" id="PYY29572.1"/>
    </source>
</evidence>
<comment type="similarity">
    <text evidence="5">Belongs to the CsrA/RsmA family.</text>
</comment>
<sequence length="79" mass="8818">MLILSRNKGQKIMVSDDIVISIIEVSGDQVRIGIEAPSHISIYREEIYTAIQQQNAMAASPLNDQVDQLLLQIPISKKK</sequence>
<keyword evidence="1 5" id="KW-0963">Cytoplasm</keyword>
<keyword evidence="5" id="KW-1005">Bacterial flagellum biogenesis</keyword>
<dbReference type="Pfam" id="PF02599">
    <property type="entry name" value="CsrA"/>
    <property type="match status" value="1"/>
</dbReference>
<dbReference type="Gene3D" id="2.60.40.4380">
    <property type="entry name" value="Translational regulator CsrA"/>
    <property type="match status" value="1"/>
</dbReference>
<dbReference type="NCBIfam" id="TIGR00202">
    <property type="entry name" value="csrA"/>
    <property type="match status" value="1"/>
</dbReference>
<comment type="caution">
    <text evidence="6">The sequence shown here is derived from an EMBL/GenBank/DDBJ whole genome shotgun (WGS) entry which is preliminary data.</text>
</comment>
<organism evidence="6 7">
    <name type="scientific">Paenibacillus illinoisensis</name>
    <dbReference type="NCBI Taxonomy" id="59845"/>
    <lineage>
        <taxon>Bacteria</taxon>
        <taxon>Bacillati</taxon>
        <taxon>Bacillota</taxon>
        <taxon>Bacilli</taxon>
        <taxon>Bacillales</taxon>
        <taxon>Paenibacillaceae</taxon>
        <taxon>Paenibacillus</taxon>
    </lineage>
</organism>
<evidence type="ECO:0000256" key="4">
    <source>
        <dbReference type="ARBA" id="ARBA00022884"/>
    </source>
</evidence>
<proteinExistence type="inferred from homology"/>
<name>A0A2W0CHQ6_9BACL</name>
<dbReference type="AlphaFoldDB" id="A0A2W0CHQ6"/>
<dbReference type="InterPro" id="IPR036107">
    <property type="entry name" value="CsrA_sf"/>
</dbReference>
<dbReference type="GO" id="GO:0006402">
    <property type="term" value="P:mRNA catabolic process"/>
    <property type="evidence" value="ECO:0007669"/>
    <property type="project" value="InterPro"/>
</dbReference>
<dbReference type="GO" id="GO:1902208">
    <property type="term" value="P:regulation of bacterial-type flagellum assembly"/>
    <property type="evidence" value="ECO:0007669"/>
    <property type="project" value="UniProtKB-UniRule"/>
</dbReference>
<dbReference type="EMBL" id="PRLG01000018">
    <property type="protein sequence ID" value="PYY29572.1"/>
    <property type="molecule type" value="Genomic_DNA"/>
</dbReference>
<dbReference type="NCBIfam" id="NF002469">
    <property type="entry name" value="PRK01712.1"/>
    <property type="match status" value="1"/>
</dbReference>
<keyword evidence="2 5" id="KW-0678">Repressor</keyword>
<dbReference type="InterPro" id="IPR003751">
    <property type="entry name" value="CsrA"/>
</dbReference>
<evidence type="ECO:0000256" key="2">
    <source>
        <dbReference type="ARBA" id="ARBA00022491"/>
    </source>
</evidence>
<protein>
    <recommendedName>
        <fullName evidence="5">Translational regulator CsrA</fullName>
    </recommendedName>
</protein>
<dbReference type="RefSeq" id="WP_110758642.1">
    <property type="nucleotide sequence ID" value="NZ_PRLG01000018.1"/>
</dbReference>